<name>A0ABV1YWV4_9HYPH</name>
<reference evidence="2 3" key="1">
    <citation type="journal article" date="2024" name="Proc. Natl. Acad. Sci. U.S.A.">
        <title>The evolutionary genomics of adaptation to stress in wild rhizobium bacteria.</title>
        <authorList>
            <person name="Kehlet-Delgado H."/>
            <person name="Montoya A.P."/>
            <person name="Jensen K.T."/>
            <person name="Wendlandt C.E."/>
            <person name="Dexheimer C."/>
            <person name="Roberts M."/>
            <person name="Torres Martinez L."/>
            <person name="Friesen M.L."/>
            <person name="Griffitts J.S."/>
            <person name="Porter S.S."/>
        </authorList>
    </citation>
    <scope>NUCLEOTIDE SEQUENCE [LARGE SCALE GENOMIC DNA]</scope>
    <source>
        <strain evidence="2 3">M0641</strain>
    </source>
</reference>
<accession>A0ABV1YWV4</accession>
<comment type="caution">
    <text evidence="2">The sequence shown here is derived from an EMBL/GenBank/DDBJ whole genome shotgun (WGS) entry which is preliminary data.</text>
</comment>
<gene>
    <name evidence="2" type="ORF">NKI36_09190</name>
</gene>
<dbReference type="Proteomes" id="UP001433071">
    <property type="component" value="Unassembled WGS sequence"/>
</dbReference>
<sequence length="197" mass="21176">MKAAFHLATLPWIAALAAAPLAARAQDEPPFEVTLDMDSDGRMDRAAIAADPDSGLADLLIYLAAGEGKLDPARKPDFVKKALTEDRILGLESSGKGSLVITSCFGCGASKSTEETLTVVYRRGKFLVGGYSRSWDWGEQEADGTVETTLGGCDINYLTGKATVSKDLEAGRPIKGKFKPVPLKDWSYEKRPNACEF</sequence>
<organism evidence="2 3">
    <name type="scientific">Mesorhizobium caraganae</name>
    <dbReference type="NCBI Taxonomy" id="483206"/>
    <lineage>
        <taxon>Bacteria</taxon>
        <taxon>Pseudomonadati</taxon>
        <taxon>Pseudomonadota</taxon>
        <taxon>Alphaproteobacteria</taxon>
        <taxon>Hyphomicrobiales</taxon>
        <taxon>Phyllobacteriaceae</taxon>
        <taxon>Mesorhizobium</taxon>
    </lineage>
</organism>
<evidence type="ECO:0000313" key="2">
    <source>
        <dbReference type="EMBL" id="MER9404225.1"/>
    </source>
</evidence>
<evidence type="ECO:0000256" key="1">
    <source>
        <dbReference type="SAM" id="SignalP"/>
    </source>
</evidence>
<dbReference type="EMBL" id="JAMYQB010000005">
    <property type="protein sequence ID" value="MER9404225.1"/>
    <property type="molecule type" value="Genomic_DNA"/>
</dbReference>
<feature type="chain" id="PRO_5046277896" evidence="1">
    <location>
        <begin position="26"/>
        <end position="197"/>
    </location>
</feature>
<feature type="signal peptide" evidence="1">
    <location>
        <begin position="1"/>
        <end position="25"/>
    </location>
</feature>
<evidence type="ECO:0000313" key="3">
    <source>
        <dbReference type="Proteomes" id="UP001433071"/>
    </source>
</evidence>
<dbReference type="RefSeq" id="WP_352557289.1">
    <property type="nucleotide sequence ID" value="NZ_JAMYQB010000005.1"/>
</dbReference>
<keyword evidence="3" id="KW-1185">Reference proteome</keyword>
<protein>
    <submittedName>
        <fullName evidence="2">Uncharacterized protein</fullName>
    </submittedName>
</protein>
<proteinExistence type="predicted"/>
<keyword evidence="1" id="KW-0732">Signal</keyword>